<evidence type="ECO:0000256" key="16">
    <source>
        <dbReference type="SAM" id="SignalP"/>
    </source>
</evidence>
<evidence type="ECO:0000256" key="8">
    <source>
        <dbReference type="ARBA" id="ARBA00022734"/>
    </source>
</evidence>
<dbReference type="EC" id="2.7.11.1" evidence="14"/>
<keyword evidence="6 14" id="KW-0808">Transferase</keyword>
<dbReference type="InterPro" id="IPR001480">
    <property type="entry name" value="Bulb-type_lectin_dom"/>
</dbReference>
<evidence type="ECO:0000259" key="19">
    <source>
        <dbReference type="PROSITE" id="PS50948"/>
    </source>
</evidence>
<feature type="domain" description="Bulb-type lectin" evidence="18">
    <location>
        <begin position="27"/>
        <end position="153"/>
    </location>
</feature>
<dbReference type="InterPro" id="IPR000719">
    <property type="entry name" value="Prot_kinase_dom"/>
</dbReference>
<sequence length="835" mass="92591">MGNNSFIYLILLLSSCCLSSPAATAEEETISRSRSIKDGDTLVSPAQIFELGFFSPGNSSSRRYVGIWYRKIPNTTVVWVANRNNPVPDSSGVLSIHDDGNLVLLHGGGTLLWSTNLSHIAPTDPNYPEARLSDTGNLVLAAGNSSGALWQSFDNPTDTLLPGMRIGYNEKTHLNRLLVSWNDSRDPSPGGFSYGLDPRDSYQFFIWKNGSVRYWRSGHWNGRTFNLIPEASDSFLFHFALFKDEQGAYFQYSSMYNNTRLVLDVSGELRCQVWYDTTQSWAVAWSQPRDFCAVYNICGLNSVCSEFKSPRCECLTGFEPVSPAEWESGDRTGGCSRRRKLGCGDGDGFLSLGAKKVPDDEKGVEAETEAECRGRCRANCSCSAYSFSDAGGAGSSKCLNWFGNLTDAGDLKEQWGLNYLHIRLPAEGLSSGKKKLMPVIVSVSVISSLLLLGLAYGCFRKLNRVKKGGEEEAFFNMFTVSPAETTLMTKEALGSSSSNTEEKERSLDVPSFSFGTVALATNHFSDSNLLGHGGFGRVYWGKLPGGQEIAAKRLSMNSGQGVEEFINEAILIAKLQHRNLVRLLGYCTERNEKMLLYEYMPNNSLDSFLFDPERHKLLDWEKRFNIILGITRGLLYLHQDSRLRIIHRDLKTSNILLDMDMNPKISDFGMARIFGGNETQGNTKRVVGTYGYMSPEYALDGLFSVKSDVFSFGVIVLEIVSGKKNNNFYCSEESLSLLGLAWKLWKEGMVEELIDPSLRESADEYRVMKCTELGLLCVQEDPADRPTMAAIVAALVGENASIPVPKRPASYVRKYFAEGGDISRNEITVTLTDGR</sequence>
<dbReference type="InterPro" id="IPR024171">
    <property type="entry name" value="SRK-like_kinase"/>
</dbReference>
<keyword evidence="11 14" id="KW-0067">ATP-binding</keyword>
<dbReference type="FunFam" id="3.30.200.20:FF:000951">
    <property type="entry name" value="Uncharacterized protein"/>
    <property type="match status" value="1"/>
</dbReference>
<keyword evidence="7 16" id="KW-0732">Signal</keyword>
<dbReference type="FunFam" id="1.10.510.10:FF:000060">
    <property type="entry name" value="G-type lectin S-receptor-like serine/threonine-protein kinase"/>
    <property type="match status" value="1"/>
</dbReference>
<keyword evidence="12" id="KW-1015">Disulfide bond</keyword>
<dbReference type="AlphaFoldDB" id="A0AAV7FH73"/>
<dbReference type="SMART" id="SM00220">
    <property type="entry name" value="S_TKc"/>
    <property type="match status" value="1"/>
</dbReference>
<dbReference type="PANTHER" id="PTHR27002">
    <property type="entry name" value="RECEPTOR-LIKE SERINE/THREONINE-PROTEIN KINASE SD1-8"/>
    <property type="match status" value="1"/>
</dbReference>
<accession>A0AAV7FH73</accession>
<evidence type="ECO:0000256" key="14">
    <source>
        <dbReference type="PIRNR" id="PIRNR000641"/>
    </source>
</evidence>
<keyword evidence="21" id="KW-1185">Reference proteome</keyword>
<dbReference type="GO" id="GO:0048544">
    <property type="term" value="P:recognition of pollen"/>
    <property type="evidence" value="ECO:0007669"/>
    <property type="project" value="InterPro"/>
</dbReference>
<gene>
    <name evidence="20" type="ORF">H6P81_004178</name>
</gene>
<dbReference type="FunFam" id="2.90.10.10:FF:000003">
    <property type="entry name" value="G-type lectin S-receptor-like serine/threonine-protein kinase"/>
    <property type="match status" value="1"/>
</dbReference>
<dbReference type="InterPro" id="IPR011009">
    <property type="entry name" value="Kinase-like_dom_sf"/>
</dbReference>
<comment type="catalytic activity">
    <reaction evidence="14">
        <text>L-threonyl-[protein] + ATP = O-phospho-L-threonyl-[protein] + ADP + H(+)</text>
        <dbReference type="Rhea" id="RHEA:46608"/>
        <dbReference type="Rhea" id="RHEA-COMP:11060"/>
        <dbReference type="Rhea" id="RHEA-COMP:11605"/>
        <dbReference type="ChEBI" id="CHEBI:15378"/>
        <dbReference type="ChEBI" id="CHEBI:30013"/>
        <dbReference type="ChEBI" id="CHEBI:30616"/>
        <dbReference type="ChEBI" id="CHEBI:61977"/>
        <dbReference type="ChEBI" id="CHEBI:456216"/>
        <dbReference type="EC" id="2.7.11.1"/>
    </reaction>
</comment>
<comment type="subcellular location">
    <subcellularLocation>
        <location evidence="1">Cell membrane</location>
        <topology evidence="1">Single-pass type I membrane protein</topology>
    </subcellularLocation>
</comment>
<comment type="catalytic activity">
    <reaction evidence="14">
        <text>L-seryl-[protein] + ATP = O-phospho-L-seryl-[protein] + ADP + H(+)</text>
        <dbReference type="Rhea" id="RHEA:17989"/>
        <dbReference type="Rhea" id="RHEA-COMP:9863"/>
        <dbReference type="Rhea" id="RHEA-COMP:11604"/>
        <dbReference type="ChEBI" id="CHEBI:15378"/>
        <dbReference type="ChEBI" id="CHEBI:29999"/>
        <dbReference type="ChEBI" id="CHEBI:30616"/>
        <dbReference type="ChEBI" id="CHEBI:83421"/>
        <dbReference type="ChEBI" id="CHEBI:456216"/>
        <dbReference type="EC" id="2.7.11.1"/>
    </reaction>
</comment>
<dbReference type="PANTHER" id="PTHR27002:SF1111">
    <property type="entry name" value="NON-SPECIFIC SERINE_THREONINE PROTEIN KINASE"/>
    <property type="match status" value="1"/>
</dbReference>
<dbReference type="Pfam" id="PF08276">
    <property type="entry name" value="PAN_2"/>
    <property type="match status" value="1"/>
</dbReference>
<dbReference type="CDD" id="cd01098">
    <property type="entry name" value="PAN_AP_plant"/>
    <property type="match status" value="1"/>
</dbReference>
<evidence type="ECO:0000256" key="7">
    <source>
        <dbReference type="ARBA" id="ARBA00022729"/>
    </source>
</evidence>
<dbReference type="Pfam" id="PF07714">
    <property type="entry name" value="PK_Tyr_Ser-Thr"/>
    <property type="match status" value="1"/>
</dbReference>
<evidence type="ECO:0000259" key="17">
    <source>
        <dbReference type="PROSITE" id="PS50011"/>
    </source>
</evidence>
<dbReference type="Pfam" id="PF01453">
    <property type="entry name" value="B_lectin"/>
    <property type="match status" value="1"/>
</dbReference>
<dbReference type="PROSITE" id="PS50948">
    <property type="entry name" value="PAN"/>
    <property type="match status" value="1"/>
</dbReference>
<proteinExistence type="inferred from homology"/>
<dbReference type="GO" id="GO:0030246">
    <property type="term" value="F:carbohydrate binding"/>
    <property type="evidence" value="ECO:0007669"/>
    <property type="project" value="UniProtKB-KW"/>
</dbReference>
<evidence type="ECO:0000259" key="18">
    <source>
        <dbReference type="PROSITE" id="PS50927"/>
    </source>
</evidence>
<name>A0AAV7FH73_ARIFI</name>
<dbReference type="InterPro" id="IPR017441">
    <property type="entry name" value="Protein_kinase_ATP_BS"/>
</dbReference>
<dbReference type="Gene3D" id="1.10.510.10">
    <property type="entry name" value="Transferase(Phosphotransferase) domain 1"/>
    <property type="match status" value="1"/>
</dbReference>
<evidence type="ECO:0000256" key="4">
    <source>
        <dbReference type="ARBA" id="ARBA00022536"/>
    </source>
</evidence>
<evidence type="ECO:0000256" key="15">
    <source>
        <dbReference type="PROSITE-ProRule" id="PRU10141"/>
    </source>
</evidence>
<dbReference type="CDD" id="cd00028">
    <property type="entry name" value="B_lectin"/>
    <property type="match status" value="1"/>
</dbReference>
<keyword evidence="5" id="KW-0597">Phosphoprotein</keyword>
<keyword evidence="4" id="KW-0245">EGF-like domain</keyword>
<feature type="binding site" evidence="15">
    <location>
        <position position="552"/>
    </location>
    <ligand>
        <name>ATP</name>
        <dbReference type="ChEBI" id="CHEBI:30616"/>
    </ligand>
</feature>
<reference evidence="20 21" key="1">
    <citation type="submission" date="2021-07" db="EMBL/GenBank/DDBJ databases">
        <title>The Aristolochia fimbriata genome: insights into angiosperm evolution, floral development and chemical biosynthesis.</title>
        <authorList>
            <person name="Jiao Y."/>
        </authorList>
    </citation>
    <scope>NUCLEOTIDE SEQUENCE [LARGE SCALE GENOMIC DNA]</scope>
    <source>
        <strain evidence="20">IBCAS-2021</strain>
        <tissue evidence="20">Leaf</tissue>
    </source>
</reference>
<dbReference type="PIRSF" id="PIRSF000641">
    <property type="entry name" value="SRK"/>
    <property type="match status" value="1"/>
</dbReference>
<dbReference type="InterPro" id="IPR001245">
    <property type="entry name" value="Ser-Thr/Tyr_kinase_cat_dom"/>
</dbReference>
<dbReference type="InterPro" id="IPR003609">
    <property type="entry name" value="Pan_app"/>
</dbReference>
<dbReference type="GO" id="GO:0005886">
    <property type="term" value="C:plasma membrane"/>
    <property type="evidence" value="ECO:0007669"/>
    <property type="project" value="UniProtKB-SubCell"/>
</dbReference>
<evidence type="ECO:0000256" key="11">
    <source>
        <dbReference type="ARBA" id="ARBA00022840"/>
    </source>
</evidence>
<keyword evidence="13" id="KW-0325">Glycoprotein</keyword>
<dbReference type="EMBL" id="JAINDJ010000002">
    <property type="protein sequence ID" value="KAG9459670.1"/>
    <property type="molecule type" value="Genomic_DNA"/>
</dbReference>
<dbReference type="Pfam" id="PF00954">
    <property type="entry name" value="S_locus_glycop"/>
    <property type="match status" value="1"/>
</dbReference>
<dbReference type="InterPro" id="IPR000858">
    <property type="entry name" value="S_locus_glycoprot_dom"/>
</dbReference>
<dbReference type="PROSITE" id="PS50927">
    <property type="entry name" value="BULB_LECTIN"/>
    <property type="match status" value="1"/>
</dbReference>
<evidence type="ECO:0000256" key="6">
    <source>
        <dbReference type="ARBA" id="ARBA00022679"/>
    </source>
</evidence>
<evidence type="ECO:0000256" key="9">
    <source>
        <dbReference type="ARBA" id="ARBA00022741"/>
    </source>
</evidence>
<dbReference type="CDD" id="cd14066">
    <property type="entry name" value="STKc_IRAK"/>
    <property type="match status" value="1"/>
</dbReference>
<dbReference type="Gene3D" id="3.30.200.20">
    <property type="entry name" value="Phosphorylase Kinase, domain 1"/>
    <property type="match status" value="1"/>
</dbReference>
<evidence type="ECO:0000256" key="10">
    <source>
        <dbReference type="ARBA" id="ARBA00022777"/>
    </source>
</evidence>
<dbReference type="Proteomes" id="UP000825729">
    <property type="component" value="Unassembled WGS sequence"/>
</dbReference>
<dbReference type="GO" id="GO:0005524">
    <property type="term" value="F:ATP binding"/>
    <property type="evidence" value="ECO:0007669"/>
    <property type="project" value="UniProtKB-UniRule"/>
</dbReference>
<evidence type="ECO:0000313" key="20">
    <source>
        <dbReference type="EMBL" id="KAG9459670.1"/>
    </source>
</evidence>
<evidence type="ECO:0000313" key="21">
    <source>
        <dbReference type="Proteomes" id="UP000825729"/>
    </source>
</evidence>
<feature type="signal peptide" evidence="16">
    <location>
        <begin position="1"/>
        <end position="25"/>
    </location>
</feature>
<organism evidence="20 21">
    <name type="scientific">Aristolochia fimbriata</name>
    <name type="common">White veined hardy Dutchman's pipe vine</name>
    <dbReference type="NCBI Taxonomy" id="158543"/>
    <lineage>
        <taxon>Eukaryota</taxon>
        <taxon>Viridiplantae</taxon>
        <taxon>Streptophyta</taxon>
        <taxon>Embryophyta</taxon>
        <taxon>Tracheophyta</taxon>
        <taxon>Spermatophyta</taxon>
        <taxon>Magnoliopsida</taxon>
        <taxon>Magnoliidae</taxon>
        <taxon>Piperales</taxon>
        <taxon>Aristolochiaceae</taxon>
        <taxon>Aristolochia</taxon>
    </lineage>
</organism>
<dbReference type="GO" id="GO:0031625">
    <property type="term" value="F:ubiquitin protein ligase binding"/>
    <property type="evidence" value="ECO:0007669"/>
    <property type="project" value="UniProtKB-ARBA"/>
</dbReference>
<dbReference type="GO" id="GO:0004674">
    <property type="term" value="F:protein serine/threonine kinase activity"/>
    <property type="evidence" value="ECO:0007669"/>
    <property type="project" value="UniProtKB-KW"/>
</dbReference>
<feature type="domain" description="Protein kinase" evidence="17">
    <location>
        <begin position="524"/>
        <end position="802"/>
    </location>
</feature>
<evidence type="ECO:0000256" key="13">
    <source>
        <dbReference type="ARBA" id="ARBA00023180"/>
    </source>
</evidence>
<protein>
    <recommendedName>
        <fullName evidence="14">Receptor-like serine/threonine-protein kinase</fullName>
        <ecNumber evidence="14">2.7.11.1</ecNumber>
    </recommendedName>
</protein>
<dbReference type="SMART" id="SM00108">
    <property type="entry name" value="B_lectin"/>
    <property type="match status" value="1"/>
</dbReference>
<dbReference type="PROSITE" id="PS50011">
    <property type="entry name" value="PROTEIN_KINASE_DOM"/>
    <property type="match status" value="1"/>
</dbReference>
<dbReference type="PROSITE" id="PS00108">
    <property type="entry name" value="PROTEIN_KINASE_ST"/>
    <property type="match status" value="1"/>
</dbReference>
<comment type="similarity">
    <text evidence="14">Belongs to the protein kinase superfamily. Ser/Thr protein kinase family.</text>
</comment>
<dbReference type="InterPro" id="IPR036426">
    <property type="entry name" value="Bulb-type_lectin_dom_sf"/>
</dbReference>
<evidence type="ECO:0000256" key="2">
    <source>
        <dbReference type="ARBA" id="ARBA00022475"/>
    </source>
</evidence>
<evidence type="ECO:0000256" key="1">
    <source>
        <dbReference type="ARBA" id="ARBA00004251"/>
    </source>
</evidence>
<keyword evidence="2" id="KW-1003">Cell membrane</keyword>
<evidence type="ECO:0000256" key="3">
    <source>
        <dbReference type="ARBA" id="ARBA00022527"/>
    </source>
</evidence>
<evidence type="ECO:0000256" key="5">
    <source>
        <dbReference type="ARBA" id="ARBA00022553"/>
    </source>
</evidence>
<keyword evidence="3 14" id="KW-0723">Serine/threonine-protein kinase</keyword>
<feature type="domain" description="Apple" evidence="19">
    <location>
        <begin position="343"/>
        <end position="424"/>
    </location>
</feature>
<evidence type="ECO:0000256" key="12">
    <source>
        <dbReference type="ARBA" id="ARBA00023157"/>
    </source>
</evidence>
<dbReference type="Gene3D" id="2.90.10.10">
    <property type="entry name" value="Bulb-type lectin domain"/>
    <property type="match status" value="1"/>
</dbReference>
<dbReference type="PROSITE" id="PS00107">
    <property type="entry name" value="PROTEIN_KINASE_ATP"/>
    <property type="match status" value="1"/>
</dbReference>
<feature type="chain" id="PRO_5043328041" description="Receptor-like serine/threonine-protein kinase" evidence="16">
    <location>
        <begin position="26"/>
        <end position="835"/>
    </location>
</feature>
<dbReference type="InterPro" id="IPR008271">
    <property type="entry name" value="Ser/Thr_kinase_AS"/>
</dbReference>
<keyword evidence="9 14" id="KW-0547">Nucleotide-binding</keyword>
<keyword evidence="8" id="KW-0430">Lectin</keyword>
<comment type="caution">
    <text evidence="20">The sequence shown here is derived from an EMBL/GenBank/DDBJ whole genome shotgun (WGS) entry which is preliminary data.</text>
</comment>
<dbReference type="SUPFAM" id="SSF56112">
    <property type="entry name" value="Protein kinase-like (PK-like)"/>
    <property type="match status" value="1"/>
</dbReference>
<keyword evidence="2" id="KW-0472">Membrane</keyword>
<dbReference type="SUPFAM" id="SSF51110">
    <property type="entry name" value="alpha-D-mannose-specific plant lectins"/>
    <property type="match status" value="1"/>
</dbReference>
<keyword evidence="10 14" id="KW-0418">Kinase</keyword>